<keyword evidence="3" id="KW-1185">Reference proteome</keyword>
<protein>
    <submittedName>
        <fullName evidence="2">Uncharacterized protein</fullName>
    </submittedName>
</protein>
<name>A0A8H6HBS9_9AGAR</name>
<reference evidence="2 3" key="1">
    <citation type="submission" date="2020-07" db="EMBL/GenBank/DDBJ databases">
        <title>Comparative genomics of pyrophilous fungi reveals a link between fire events and developmental genes.</title>
        <authorList>
            <consortium name="DOE Joint Genome Institute"/>
            <person name="Steindorff A.S."/>
            <person name="Carver A."/>
            <person name="Calhoun S."/>
            <person name="Stillman K."/>
            <person name="Liu H."/>
            <person name="Lipzen A."/>
            <person name="Pangilinan J."/>
            <person name="Labutti K."/>
            <person name="Bruns T.D."/>
            <person name="Grigoriev I.V."/>
        </authorList>
    </citation>
    <scope>NUCLEOTIDE SEQUENCE [LARGE SCALE GENOMIC DNA]</scope>
    <source>
        <strain evidence="2 3">CBS 144469</strain>
    </source>
</reference>
<gene>
    <name evidence="2" type="ORF">DFP72DRAFT_1099689</name>
</gene>
<feature type="compositionally biased region" description="Low complexity" evidence="1">
    <location>
        <begin position="1120"/>
        <end position="1132"/>
    </location>
</feature>
<evidence type="ECO:0000256" key="1">
    <source>
        <dbReference type="SAM" id="MobiDB-lite"/>
    </source>
</evidence>
<feature type="compositionally biased region" description="Basic and acidic residues" evidence="1">
    <location>
        <begin position="1164"/>
        <end position="1175"/>
    </location>
</feature>
<evidence type="ECO:0000313" key="2">
    <source>
        <dbReference type="EMBL" id="KAF6743560.1"/>
    </source>
</evidence>
<proteinExistence type="predicted"/>
<accession>A0A8H6HBS9</accession>
<feature type="compositionally biased region" description="Acidic residues" evidence="1">
    <location>
        <begin position="191"/>
        <end position="223"/>
    </location>
</feature>
<organism evidence="2 3">
    <name type="scientific">Ephemerocybe angulata</name>
    <dbReference type="NCBI Taxonomy" id="980116"/>
    <lineage>
        <taxon>Eukaryota</taxon>
        <taxon>Fungi</taxon>
        <taxon>Dikarya</taxon>
        <taxon>Basidiomycota</taxon>
        <taxon>Agaricomycotina</taxon>
        <taxon>Agaricomycetes</taxon>
        <taxon>Agaricomycetidae</taxon>
        <taxon>Agaricales</taxon>
        <taxon>Agaricineae</taxon>
        <taxon>Psathyrellaceae</taxon>
        <taxon>Ephemerocybe</taxon>
    </lineage>
</organism>
<dbReference type="OrthoDB" id="3017944at2759"/>
<dbReference type="Proteomes" id="UP000521943">
    <property type="component" value="Unassembled WGS sequence"/>
</dbReference>
<feature type="compositionally biased region" description="Acidic residues" evidence="1">
    <location>
        <begin position="1110"/>
        <end position="1119"/>
    </location>
</feature>
<dbReference type="AlphaFoldDB" id="A0A8H6HBS9"/>
<dbReference type="EMBL" id="JACGCI010000142">
    <property type="protein sequence ID" value="KAF6743560.1"/>
    <property type="molecule type" value="Genomic_DNA"/>
</dbReference>
<comment type="caution">
    <text evidence="2">The sequence shown here is derived from an EMBL/GenBank/DDBJ whole genome shotgun (WGS) entry which is preliminary data.</text>
</comment>
<sequence length="1175" mass="129343">MNTLNTTQIEVQTDDSEHWLSGFGPSDSRALLGPLDEVELGSSDLHNLALSTSQLVKLWQHLKIQPDLDSELSALLPKLSTLLLPSGPQRPEETDSSWGHLNNAPRRPLLRGRRVPSQSSAKLLEKTSRLAKKKQAVAVEDDSDLGGPDEAIQAEDTNEDEHSDKAKYPNLEGDMARTGGALDECDSLRTDEEDGLGEYDEADEEESSDEYDQIDAEEEEEASEAPNRSQKRRLVSKGNSKSVKIRRVDARGSQARLRSLPQFGWEESFSIDANGLSDQEVGGALDSPTVTRTRQPNASPISPAPHLTNLYYVTNHGNPIAEEQPLEPKLRRFLGMLAAVSQDVLCSELRPSSITSNVHEVLQSLRKRSEPSADVSETGLSLSGMTAILSRIQEAEIIEGVASLLYFLNVIQFAFAINRELVERAFGGITEQTIFYEIEQQQKKANVFVNNRKQLRRYLEDGTKACALGGAGSLYLVVLLACTRARMYIQNVGGDSVLRLARMISRPPTGTVTGNLITMHIIPAVAYLRTRYPIKLVDLFPLDFVVNVGSWVTCGDLPSTDILFNKILTQQVDFAKLRDNVAWQAALLPVEPGEAWQTLQDNTIAHALWERLTGNKFDSPSSTIKTISTGFNPNLKRNSKAEYVQEDYDMTVKERTLALAASKANDIDEFETLIKTNLSNGHRKAKSPYVELNTSHLQGGTLRIDDKHGDWILVAFTDMPDHIRASILEITESLFPDLITDIDTEAEGEDYDYDAIHISVYNRYAMHAKKGAPLKADIATIYKRGKKHVNSCTTVPRSSQEGKDSPMERDVILDAFSSMLDWISEKVQKTLPEDCAITAAFVDILPGKHSVPCYPFPGLVINFNVATRIHKDIGDDNFCISVAFANCDGGDLCLWSYICSTLANAETEFALGLPTAAGVDLMTIVTSSTIDLANGWQKAVVQFEITTPAAGGQVLTQGQLGLIIAVVLKNRSPAVELPFLVGQLAHWIYFEPGSATTPLNGTLNFEVAVAFDPVPEITITDPEDPHVPWHLQPTKPWFPKLLYFNVSAQQLSGGAGSTPGPLTWIGTTTYINVGDKKTFYVLLQDNLPYSSGQRMYDFNVQPALETGEVVEELEEEEPQAESSSAETESVQEPLAQADMEKKPKRKSSVTSMLNPLNRLKVKGVKADKGDGASTK</sequence>
<evidence type="ECO:0000313" key="3">
    <source>
        <dbReference type="Proteomes" id="UP000521943"/>
    </source>
</evidence>
<feature type="region of interest" description="Disordered" evidence="1">
    <location>
        <begin position="83"/>
        <end position="249"/>
    </location>
</feature>
<feature type="region of interest" description="Disordered" evidence="1">
    <location>
        <begin position="1110"/>
        <end position="1175"/>
    </location>
</feature>